<gene>
    <name evidence="1" type="ORF">HMPREF1991_02851</name>
</gene>
<keyword evidence="2" id="KW-1185">Reference proteome</keyword>
<dbReference type="EMBL" id="JNGW01000121">
    <property type="protein sequence ID" value="KDR51139.1"/>
    <property type="molecule type" value="Genomic_DNA"/>
</dbReference>
<reference evidence="1 2" key="1">
    <citation type="submission" date="2013-08" db="EMBL/GenBank/DDBJ databases">
        <authorList>
            <person name="Weinstock G."/>
            <person name="Sodergren E."/>
            <person name="Wylie T."/>
            <person name="Fulton L."/>
            <person name="Fulton R."/>
            <person name="Fronick C."/>
            <person name="O'Laughlin M."/>
            <person name="Godfrey J."/>
            <person name="Miner T."/>
            <person name="Herter B."/>
            <person name="Appelbaum E."/>
            <person name="Cordes M."/>
            <person name="Lek S."/>
            <person name="Wollam A."/>
            <person name="Pepin K.H."/>
            <person name="Palsikar V.B."/>
            <person name="Mitreva M."/>
            <person name="Wilson R.K."/>
        </authorList>
    </citation>
    <scope>NUCLEOTIDE SEQUENCE [LARGE SCALE GENOMIC DNA]</scope>
    <source>
        <strain evidence="1 2">ATCC 15930</strain>
    </source>
</reference>
<dbReference type="AlphaFoldDB" id="A0A069QGM9"/>
<evidence type="ECO:0000313" key="1">
    <source>
        <dbReference type="EMBL" id="KDR51139.1"/>
    </source>
</evidence>
<dbReference type="PATRIC" id="fig|1122985.7.peg.2946"/>
<dbReference type="HOGENOM" id="CLU_3156295_0_0_10"/>
<proteinExistence type="predicted"/>
<dbReference type="Proteomes" id="UP000027442">
    <property type="component" value="Unassembled WGS sequence"/>
</dbReference>
<evidence type="ECO:0000313" key="2">
    <source>
        <dbReference type="Proteomes" id="UP000027442"/>
    </source>
</evidence>
<protein>
    <submittedName>
        <fullName evidence="1">Uncharacterized protein</fullName>
    </submittedName>
</protein>
<sequence length="48" mass="5447">MPSSFSLYTTHHFQTPTPINLLLLFIHSTFLNSHTTLVIPSQCNMVSE</sequence>
<accession>A0A069QGM9</accession>
<organism evidence="1 2">
    <name type="scientific">Hoylesella loescheii DSM 19665 = JCM 12249 = ATCC 15930</name>
    <dbReference type="NCBI Taxonomy" id="1122985"/>
    <lineage>
        <taxon>Bacteria</taxon>
        <taxon>Pseudomonadati</taxon>
        <taxon>Bacteroidota</taxon>
        <taxon>Bacteroidia</taxon>
        <taxon>Bacteroidales</taxon>
        <taxon>Prevotellaceae</taxon>
        <taxon>Hoylesella</taxon>
    </lineage>
</organism>
<name>A0A069QGM9_HOYLO</name>
<comment type="caution">
    <text evidence="1">The sequence shown here is derived from an EMBL/GenBank/DDBJ whole genome shotgun (WGS) entry which is preliminary data.</text>
</comment>